<dbReference type="GO" id="GO:0005634">
    <property type="term" value="C:nucleus"/>
    <property type="evidence" value="ECO:0007669"/>
    <property type="project" value="TreeGrafter"/>
</dbReference>
<dbReference type="GO" id="GO:0008160">
    <property type="term" value="F:protein tyrosine phosphatase activator activity"/>
    <property type="evidence" value="ECO:0007669"/>
    <property type="project" value="TreeGrafter"/>
</dbReference>
<dbReference type="GO" id="GO:0003755">
    <property type="term" value="F:peptidyl-prolyl cis-trans isomerase activity"/>
    <property type="evidence" value="ECO:0007669"/>
    <property type="project" value="UniProtKB-KW"/>
</dbReference>
<dbReference type="InterPro" id="IPR037218">
    <property type="entry name" value="PTPA_sf"/>
</dbReference>
<dbReference type="STRING" id="286115.A0A507DLT2"/>
<evidence type="ECO:0000256" key="5">
    <source>
        <dbReference type="ARBA" id="ARBA00023110"/>
    </source>
</evidence>
<keyword evidence="4 7" id="KW-0963">Cytoplasm</keyword>
<reference evidence="8 9" key="1">
    <citation type="journal article" date="2019" name="Sci. Rep.">
        <title>Comparative genomics of chytrid fungi reveal insights into the obligate biotrophic and pathogenic lifestyle of Synchytrium endobioticum.</title>
        <authorList>
            <person name="van de Vossenberg B.T.L.H."/>
            <person name="Warris S."/>
            <person name="Nguyen H.D.T."/>
            <person name="van Gent-Pelzer M.P.E."/>
            <person name="Joly D.L."/>
            <person name="van de Geest H.C."/>
            <person name="Bonants P.J.M."/>
            <person name="Smith D.S."/>
            <person name="Levesque C.A."/>
            <person name="van der Lee T.A.J."/>
        </authorList>
    </citation>
    <scope>NUCLEOTIDE SEQUENCE [LARGE SCALE GENOMIC DNA]</scope>
    <source>
        <strain evidence="8 9">MB42</strain>
    </source>
</reference>
<dbReference type="EMBL" id="QEAN01000035">
    <property type="protein sequence ID" value="TPX52476.1"/>
    <property type="molecule type" value="Genomic_DNA"/>
</dbReference>
<accession>A0A507DLT2</accession>
<dbReference type="Gene3D" id="1.20.120.1150">
    <property type="match status" value="1"/>
</dbReference>
<comment type="similarity">
    <text evidence="3 7">Belongs to the PTPA-type PPIase family.</text>
</comment>
<comment type="function">
    <text evidence="7">PPIases accelerate the folding of proteins. It catalyzes the cis-trans isomerization of proline imidic peptide bonds in oligopeptides.</text>
</comment>
<dbReference type="FunFam" id="1.20.120.1150:FF:000002">
    <property type="entry name" value="Serine/threonine-protein phosphatase 2A activator"/>
    <property type="match status" value="1"/>
</dbReference>
<gene>
    <name evidence="8" type="ORF">SeMB42_g01400</name>
</gene>
<dbReference type="EC" id="5.2.1.8" evidence="7"/>
<evidence type="ECO:0000256" key="1">
    <source>
        <dbReference type="ARBA" id="ARBA00000971"/>
    </source>
</evidence>
<evidence type="ECO:0000313" key="8">
    <source>
        <dbReference type="EMBL" id="TPX52476.1"/>
    </source>
</evidence>
<keyword evidence="6 7" id="KW-0413">Isomerase</keyword>
<dbReference type="GO" id="GO:0000159">
    <property type="term" value="C:protein phosphatase type 2A complex"/>
    <property type="evidence" value="ECO:0007669"/>
    <property type="project" value="TreeGrafter"/>
</dbReference>
<comment type="caution">
    <text evidence="8">The sequence shown here is derived from an EMBL/GenBank/DDBJ whole genome shotgun (WGS) entry which is preliminary data.</text>
</comment>
<dbReference type="Proteomes" id="UP000317494">
    <property type="component" value="Unassembled WGS sequence"/>
</dbReference>
<evidence type="ECO:0000313" key="9">
    <source>
        <dbReference type="Proteomes" id="UP000317494"/>
    </source>
</evidence>
<dbReference type="Pfam" id="PF03095">
    <property type="entry name" value="PTPA"/>
    <property type="match status" value="1"/>
</dbReference>
<dbReference type="InterPro" id="IPR043170">
    <property type="entry name" value="PTPA_C_lid"/>
</dbReference>
<dbReference type="SUPFAM" id="SSF140984">
    <property type="entry name" value="PTPA-like"/>
    <property type="match status" value="1"/>
</dbReference>
<dbReference type="GO" id="GO:0005737">
    <property type="term" value="C:cytoplasm"/>
    <property type="evidence" value="ECO:0007669"/>
    <property type="project" value="UniProtKB-SubCell"/>
</dbReference>
<comment type="catalytic activity">
    <reaction evidence="1 7">
        <text>[protein]-peptidylproline (omega=180) = [protein]-peptidylproline (omega=0)</text>
        <dbReference type="Rhea" id="RHEA:16237"/>
        <dbReference type="Rhea" id="RHEA-COMP:10747"/>
        <dbReference type="Rhea" id="RHEA-COMP:10748"/>
        <dbReference type="ChEBI" id="CHEBI:83833"/>
        <dbReference type="ChEBI" id="CHEBI:83834"/>
        <dbReference type="EC" id="5.2.1.8"/>
    </reaction>
</comment>
<comment type="subcellular location">
    <subcellularLocation>
        <location evidence="2 7">Cytoplasm</location>
    </subcellularLocation>
</comment>
<protein>
    <recommendedName>
        <fullName evidence="7">Serine/threonine-protein phosphatase 2A activator</fullName>
        <ecNumber evidence="7">5.2.1.8</ecNumber>
    </recommendedName>
    <alternativeName>
        <fullName evidence="7">Phosphotyrosyl phosphatase activator</fullName>
    </alternativeName>
</protein>
<keyword evidence="5 7" id="KW-0697">Rotamase</keyword>
<name>A0A507DLT2_9FUNG</name>
<organism evidence="8 9">
    <name type="scientific">Synchytrium endobioticum</name>
    <dbReference type="NCBI Taxonomy" id="286115"/>
    <lineage>
        <taxon>Eukaryota</taxon>
        <taxon>Fungi</taxon>
        <taxon>Fungi incertae sedis</taxon>
        <taxon>Chytridiomycota</taxon>
        <taxon>Chytridiomycota incertae sedis</taxon>
        <taxon>Chytridiomycetes</taxon>
        <taxon>Synchytriales</taxon>
        <taxon>Synchytriaceae</taxon>
        <taxon>Synchytrium</taxon>
    </lineage>
</organism>
<evidence type="ECO:0000256" key="6">
    <source>
        <dbReference type="ARBA" id="ARBA00023235"/>
    </source>
</evidence>
<dbReference type="AlphaFoldDB" id="A0A507DLT2"/>
<evidence type="ECO:0000256" key="4">
    <source>
        <dbReference type="ARBA" id="ARBA00022490"/>
    </source>
</evidence>
<dbReference type="InterPro" id="IPR004327">
    <property type="entry name" value="Phstyr_phstse_ac"/>
</dbReference>
<proteinExistence type="inferred from homology"/>
<evidence type="ECO:0000256" key="2">
    <source>
        <dbReference type="ARBA" id="ARBA00004496"/>
    </source>
</evidence>
<evidence type="ECO:0000256" key="3">
    <source>
        <dbReference type="ARBA" id="ARBA00011019"/>
    </source>
</evidence>
<dbReference type="GO" id="GO:0007052">
    <property type="term" value="P:mitotic spindle organization"/>
    <property type="evidence" value="ECO:0007669"/>
    <property type="project" value="TreeGrafter"/>
</dbReference>
<keyword evidence="9" id="KW-1185">Reference proteome</keyword>
<dbReference type="PANTHER" id="PTHR10012:SF0">
    <property type="entry name" value="SERINE_THREONINE-PROTEIN PHOSPHATASE 2A ACTIVATOR"/>
    <property type="match status" value="1"/>
</dbReference>
<dbReference type="VEuPathDB" id="FungiDB:SeMB42_g01400"/>
<dbReference type="PANTHER" id="PTHR10012">
    <property type="entry name" value="SERINE/THREONINE-PROTEIN PHOSPHATASE 2A REGULATORY SUBUNIT B"/>
    <property type="match status" value="1"/>
</dbReference>
<sequence length="414" mass="46413">MPLNQSVAAASVRDRGRTSLFRSCTTYIYIRLYIFIHITASGLPSMDRSRFASNASYGMPVMPPPNHSFKPPAPVPMPKLPTPRRMLIHIGPEHRYTPPVKRINDEQLHMPIWLNSEAFARLVEFLLALNDAVKNKKNSDPCTQSEATKKVGALLDQLDHWTDDIPPLETPQRFGNKAFKIWTDRLEQNAETLIASILPLAKHSAIPELAPYLSGSFGHGTRLDYGSGHELSFVALLCCLELMDVFTADDYQALVTTVFVKYLEVVRKIQKSYTLEPAGSHGVWGLDDHQFLPFYWGSAQLIDHPKLKPKSVTHKDTVDMVARDYMYFRCIQFIIEVKHGPFHETSPMLYDISGVPNWSKVNSGMLKMYIAEVLGKFPVVQHLPCGSLLPFVEASSTSQGPLATLYNANPASST</sequence>
<dbReference type="CDD" id="cd04087">
    <property type="entry name" value="PTPA"/>
    <property type="match status" value="1"/>
</dbReference>
<evidence type="ECO:0000256" key="7">
    <source>
        <dbReference type="RuleBase" id="RU361210"/>
    </source>
</evidence>